<comment type="similarity">
    <text evidence="1">Belongs to the peptidase S1C family.</text>
</comment>
<organism evidence="5">
    <name type="scientific">Tetraselmis sp. GSL018</name>
    <dbReference type="NCBI Taxonomy" id="582737"/>
    <lineage>
        <taxon>Eukaryota</taxon>
        <taxon>Viridiplantae</taxon>
        <taxon>Chlorophyta</taxon>
        <taxon>core chlorophytes</taxon>
        <taxon>Chlorodendrophyceae</taxon>
        <taxon>Chlorodendrales</taxon>
        <taxon>Chlorodendraceae</taxon>
        <taxon>Tetraselmis</taxon>
    </lineage>
</organism>
<accession>A0A061SC64</accession>
<dbReference type="EMBL" id="GBEZ01002303">
    <property type="protein sequence ID" value="JAC82737.1"/>
    <property type="molecule type" value="Transcribed_RNA"/>
</dbReference>
<reference evidence="5" key="1">
    <citation type="submission" date="2014-05" db="EMBL/GenBank/DDBJ databases">
        <title>The transcriptome of the halophilic microalga Tetraselmis sp. GSL018 isolated from the Great Salt Lake, Utah.</title>
        <authorList>
            <person name="Jinkerson R.E."/>
            <person name="D'Adamo S."/>
            <person name="Posewitz M.C."/>
        </authorList>
    </citation>
    <scope>NUCLEOTIDE SEQUENCE</scope>
    <source>
        <strain evidence="5">GSL018</strain>
    </source>
</reference>
<evidence type="ECO:0000256" key="1">
    <source>
        <dbReference type="ARBA" id="ARBA00010541"/>
    </source>
</evidence>
<name>A0A061SC64_9CHLO</name>
<dbReference type="Gene3D" id="2.40.10.10">
    <property type="entry name" value="Trypsin-like serine proteases"/>
    <property type="match status" value="2"/>
</dbReference>
<dbReference type="InterPro" id="IPR036034">
    <property type="entry name" value="PDZ_sf"/>
</dbReference>
<dbReference type="InterPro" id="IPR001940">
    <property type="entry name" value="Peptidase_S1C"/>
</dbReference>
<evidence type="ECO:0000313" key="5">
    <source>
        <dbReference type="EMBL" id="JAC82737.1"/>
    </source>
</evidence>
<gene>
    <name evidence="5" type="ORF">TSPGSL018_5016</name>
</gene>
<sequence length="436" mass="45530">MFSVSGTKFVYSPSWNFTQRRFPLRNRAQTKTHHSYASCKVSHKRTATPEICHAPSETVLDVDDGSIDLSRRKLSATLLLGLLPTFQSGPSVADPITDAKPVITPPGKLTSSEEAIIRVFEDNTVSVVNVFDITLIGRAPQATDTETPEGNGTGIIWDKDGHVVTNYHVLGNVLKGLGDGAAGKRVAKISVLGADGYQQSYDGVLVGSDRQRDLAVVRVNAPKEMLKPAALGSSAGLHVGQLCLAIGNPFGFDHTLTTGAISGLGRDIQSQAGVTIGGGIQTDAAINPGNSGGPLLDSAGRVIGINTAIFTNSGTSAGVGFAIPIDSVKRAVPQIIELGRVVQPSLKLQVASERVAQSLQVKGGALIQSVEPDGPAARAGLLPTRRTLQGIVAGDVIVEMNGKPVKTSGDLSTVLDELSVGEEVEVKALREGQPMS</sequence>
<keyword evidence="2 5" id="KW-0645">Protease</keyword>
<keyword evidence="3" id="KW-0378">Hydrolase</keyword>
<dbReference type="PANTHER" id="PTHR43343:SF3">
    <property type="entry name" value="PROTEASE DO-LIKE 8, CHLOROPLASTIC"/>
    <property type="match status" value="1"/>
</dbReference>
<evidence type="ECO:0000256" key="3">
    <source>
        <dbReference type="ARBA" id="ARBA00022801"/>
    </source>
</evidence>
<feature type="domain" description="PDZ" evidence="4">
    <location>
        <begin position="335"/>
        <end position="406"/>
    </location>
</feature>
<evidence type="ECO:0000259" key="4">
    <source>
        <dbReference type="PROSITE" id="PS50106"/>
    </source>
</evidence>
<evidence type="ECO:0000256" key="2">
    <source>
        <dbReference type="ARBA" id="ARBA00022670"/>
    </source>
</evidence>
<dbReference type="SUPFAM" id="SSF50156">
    <property type="entry name" value="PDZ domain-like"/>
    <property type="match status" value="1"/>
</dbReference>
<dbReference type="PANTHER" id="PTHR43343">
    <property type="entry name" value="PEPTIDASE S12"/>
    <property type="match status" value="1"/>
</dbReference>
<dbReference type="InterPro" id="IPR009003">
    <property type="entry name" value="Peptidase_S1_PA"/>
</dbReference>
<proteinExistence type="inferred from homology"/>
<feature type="non-terminal residue" evidence="5">
    <location>
        <position position="436"/>
    </location>
</feature>
<dbReference type="InterPro" id="IPR001478">
    <property type="entry name" value="PDZ"/>
</dbReference>
<dbReference type="GO" id="GO:0004252">
    <property type="term" value="F:serine-type endopeptidase activity"/>
    <property type="evidence" value="ECO:0007669"/>
    <property type="project" value="InterPro"/>
</dbReference>
<protein>
    <submittedName>
        <fullName evidence="5">Protease do-like chloroplastic-like</fullName>
    </submittedName>
</protein>
<dbReference type="AlphaFoldDB" id="A0A061SC64"/>
<dbReference type="Pfam" id="PF13180">
    <property type="entry name" value="PDZ_2"/>
    <property type="match status" value="1"/>
</dbReference>
<dbReference type="SUPFAM" id="SSF50494">
    <property type="entry name" value="Trypsin-like serine proteases"/>
    <property type="match status" value="1"/>
</dbReference>
<dbReference type="InterPro" id="IPR051201">
    <property type="entry name" value="Chloro_Bact_Ser_Proteases"/>
</dbReference>
<dbReference type="GO" id="GO:0006508">
    <property type="term" value="P:proteolysis"/>
    <property type="evidence" value="ECO:0007669"/>
    <property type="project" value="UniProtKB-KW"/>
</dbReference>
<dbReference type="Gene3D" id="2.30.42.10">
    <property type="match status" value="1"/>
</dbReference>
<dbReference type="PROSITE" id="PS50106">
    <property type="entry name" value="PDZ"/>
    <property type="match status" value="1"/>
</dbReference>
<dbReference type="SMART" id="SM00228">
    <property type="entry name" value="PDZ"/>
    <property type="match status" value="1"/>
</dbReference>
<dbReference type="PRINTS" id="PR00834">
    <property type="entry name" value="PROTEASES2C"/>
</dbReference>
<dbReference type="Pfam" id="PF13365">
    <property type="entry name" value="Trypsin_2"/>
    <property type="match status" value="1"/>
</dbReference>
<dbReference type="InterPro" id="IPR043504">
    <property type="entry name" value="Peptidase_S1_PA_chymotrypsin"/>
</dbReference>